<feature type="domain" description="Sulfotransferase" evidence="5">
    <location>
        <begin position="136"/>
        <end position="379"/>
    </location>
</feature>
<dbReference type="Pfam" id="PF00685">
    <property type="entry name" value="Sulfotransfer_1"/>
    <property type="match status" value="1"/>
</dbReference>
<evidence type="ECO:0000256" key="3">
    <source>
        <dbReference type="RuleBase" id="RU361155"/>
    </source>
</evidence>
<feature type="non-terminal residue" evidence="6">
    <location>
        <position position="389"/>
    </location>
</feature>
<dbReference type="Gene3D" id="3.40.50.300">
    <property type="entry name" value="P-loop containing nucleotide triphosphate hydrolases"/>
    <property type="match status" value="1"/>
</dbReference>
<gene>
    <name evidence="6" type="primary">Sult3a1_4</name>
    <name evidence="6" type="ORF">GTO92_0003689</name>
</gene>
<evidence type="ECO:0000256" key="1">
    <source>
        <dbReference type="ARBA" id="ARBA00005771"/>
    </source>
</evidence>
<sequence>MDVQHARTRTQVFRSRILVAFSIHLRNITGPLQRKPAKPDDIGLQQRKKQNSKLRHRPPKVHLLLAFRPHDVHKFGRTPNNFVFCLFHQVVEMDAYGPQSPSFNSSIIKYKGFRFINFCYNEKHIDSLETFETRGSDVFVVTYPKSGTVWTQQIMSLICPDEDRTGEELMNNNLRFPWIEFFKEEIDHSSRPSPRFFTSHLPYNLVPNELRKGKGKVIYVSRNPKDVMVSYFHFTHFFKPMGKAKDFSEFMDSFLNGNVPLGSWFDHLKGWYDHRDEFNILFISYEEMIKDLRAVVIKICKFLGKKTENMDIDKIVEEGTFNKMKKNPKANYEWIPADHANKENGSFMRKGTIGDWKNTMTVAQNEKFDQVFQEKMKDLPLKFIWDINE</sequence>
<protein>
    <recommendedName>
        <fullName evidence="3">Sulfotransferase</fullName>
        <ecNumber evidence="3">2.8.2.-</ecNumber>
    </recommendedName>
</protein>
<evidence type="ECO:0000259" key="5">
    <source>
        <dbReference type="Pfam" id="PF00685"/>
    </source>
</evidence>
<comment type="caution">
    <text evidence="6">The sequence shown here is derived from an EMBL/GenBank/DDBJ whole genome shotgun (WGS) entry which is preliminary data.</text>
</comment>
<comment type="similarity">
    <text evidence="1 3">Belongs to the sulfotransferase 1 family.</text>
</comment>
<dbReference type="EC" id="2.8.2.-" evidence="3"/>
<feature type="compositionally biased region" description="Basic residues" evidence="4">
    <location>
        <begin position="46"/>
        <end position="55"/>
    </location>
</feature>
<evidence type="ECO:0000313" key="7">
    <source>
        <dbReference type="Proteomes" id="UP001166052"/>
    </source>
</evidence>
<dbReference type="Proteomes" id="UP001166052">
    <property type="component" value="Unassembled WGS sequence"/>
</dbReference>
<evidence type="ECO:0000256" key="2">
    <source>
        <dbReference type="ARBA" id="ARBA00022679"/>
    </source>
</evidence>
<dbReference type="SUPFAM" id="SSF52540">
    <property type="entry name" value="P-loop containing nucleoside triphosphate hydrolases"/>
    <property type="match status" value="1"/>
</dbReference>
<dbReference type="InterPro" id="IPR027417">
    <property type="entry name" value="P-loop_NTPase"/>
</dbReference>
<reference evidence="6" key="1">
    <citation type="journal article" date="2021" name="Cell">
        <title>Tracing the genetic footprints of vertebrate landing in non-teleost ray-finned fishes.</title>
        <authorList>
            <person name="Bi X."/>
            <person name="Wang K."/>
            <person name="Yang L."/>
            <person name="Pan H."/>
            <person name="Jiang H."/>
            <person name="Wei Q."/>
            <person name="Fang M."/>
            <person name="Yu H."/>
            <person name="Zhu C."/>
            <person name="Cai Y."/>
            <person name="He Y."/>
            <person name="Gan X."/>
            <person name="Zeng H."/>
            <person name="Yu D."/>
            <person name="Zhu Y."/>
            <person name="Jiang H."/>
            <person name="Qiu Q."/>
            <person name="Yang H."/>
            <person name="Zhang Y.E."/>
            <person name="Wang W."/>
            <person name="Zhu M."/>
            <person name="He S."/>
            <person name="Zhang G."/>
        </authorList>
    </citation>
    <scope>NUCLEOTIDE SEQUENCE</scope>
    <source>
        <strain evidence="6">Bchr_001</strain>
    </source>
</reference>
<evidence type="ECO:0000313" key="6">
    <source>
        <dbReference type="EMBL" id="MBN3290828.1"/>
    </source>
</evidence>
<evidence type="ECO:0000256" key="4">
    <source>
        <dbReference type="SAM" id="MobiDB-lite"/>
    </source>
</evidence>
<keyword evidence="7" id="KW-1185">Reference proteome</keyword>
<dbReference type="EMBL" id="JAAWVN010009815">
    <property type="protein sequence ID" value="MBN3290828.1"/>
    <property type="molecule type" value="Genomic_DNA"/>
</dbReference>
<dbReference type="InterPro" id="IPR000863">
    <property type="entry name" value="Sulfotransferase_dom"/>
</dbReference>
<accession>A0ABS2YWN4</accession>
<proteinExistence type="inferred from homology"/>
<keyword evidence="2 3" id="KW-0808">Transferase</keyword>
<dbReference type="PANTHER" id="PTHR11783">
    <property type="entry name" value="SULFOTRANSFERASE SULT"/>
    <property type="match status" value="1"/>
</dbReference>
<feature type="region of interest" description="Disordered" evidence="4">
    <location>
        <begin position="31"/>
        <end position="55"/>
    </location>
</feature>
<name>A0ABS2YWN4_POLSE</name>
<organism evidence="6 7">
    <name type="scientific">Polypterus senegalus</name>
    <name type="common">Senegal bichir</name>
    <dbReference type="NCBI Taxonomy" id="55291"/>
    <lineage>
        <taxon>Eukaryota</taxon>
        <taxon>Metazoa</taxon>
        <taxon>Chordata</taxon>
        <taxon>Craniata</taxon>
        <taxon>Vertebrata</taxon>
        <taxon>Euteleostomi</taxon>
        <taxon>Actinopterygii</taxon>
        <taxon>Polypteriformes</taxon>
        <taxon>Polypteridae</taxon>
        <taxon>Polypterus</taxon>
    </lineage>
</organism>
<feature type="non-terminal residue" evidence="6">
    <location>
        <position position="1"/>
    </location>
</feature>